<dbReference type="SUPFAM" id="SSF49899">
    <property type="entry name" value="Concanavalin A-like lectins/glucanases"/>
    <property type="match status" value="1"/>
</dbReference>
<keyword evidence="5" id="KW-1185">Reference proteome</keyword>
<dbReference type="AlphaFoldDB" id="A0A8H3FAP4"/>
<evidence type="ECO:0000256" key="3">
    <source>
        <dbReference type="SAM" id="SignalP"/>
    </source>
</evidence>
<proteinExistence type="predicted"/>
<accession>A0A8H3FAP4</accession>
<organism evidence="4 5">
    <name type="scientific">Gomphillus americanus</name>
    <dbReference type="NCBI Taxonomy" id="1940652"/>
    <lineage>
        <taxon>Eukaryota</taxon>
        <taxon>Fungi</taxon>
        <taxon>Dikarya</taxon>
        <taxon>Ascomycota</taxon>
        <taxon>Pezizomycotina</taxon>
        <taxon>Lecanoromycetes</taxon>
        <taxon>OSLEUM clade</taxon>
        <taxon>Ostropomycetidae</taxon>
        <taxon>Ostropales</taxon>
        <taxon>Graphidaceae</taxon>
        <taxon>Gomphilloideae</taxon>
        <taxon>Gomphillus</taxon>
    </lineage>
</organism>
<evidence type="ECO:0008006" key="6">
    <source>
        <dbReference type="Google" id="ProtNLM"/>
    </source>
</evidence>
<name>A0A8H3FAP4_9LECA</name>
<dbReference type="Gene3D" id="2.60.120.200">
    <property type="match status" value="1"/>
</dbReference>
<feature type="transmembrane region" description="Helical" evidence="2">
    <location>
        <begin position="849"/>
        <end position="867"/>
    </location>
</feature>
<evidence type="ECO:0000313" key="5">
    <source>
        <dbReference type="Proteomes" id="UP000664169"/>
    </source>
</evidence>
<dbReference type="PANTHER" id="PTHR38121">
    <property type="entry name" value="GH16 DOMAIN-CONTAINING PROTEIN"/>
    <property type="match status" value="1"/>
</dbReference>
<evidence type="ECO:0000256" key="2">
    <source>
        <dbReference type="SAM" id="Phobius"/>
    </source>
</evidence>
<feature type="compositionally biased region" description="Polar residues" evidence="1">
    <location>
        <begin position="419"/>
        <end position="437"/>
    </location>
</feature>
<gene>
    <name evidence="4" type="ORF">GOMPHAMPRED_001212</name>
</gene>
<feature type="transmembrane region" description="Helical" evidence="2">
    <location>
        <begin position="381"/>
        <end position="403"/>
    </location>
</feature>
<feature type="transmembrane region" description="Helical" evidence="2">
    <location>
        <begin position="660"/>
        <end position="678"/>
    </location>
</feature>
<keyword evidence="2" id="KW-1133">Transmembrane helix</keyword>
<protein>
    <recommendedName>
        <fullName evidence="6">GH16 domain-containing protein</fullName>
    </recommendedName>
</protein>
<dbReference type="PANTHER" id="PTHR38121:SF2">
    <property type="entry name" value="ACYLTRANSFERASE 3 DOMAIN-CONTAINING PROTEIN"/>
    <property type="match status" value="1"/>
</dbReference>
<feature type="transmembrane region" description="Helical" evidence="2">
    <location>
        <begin position="939"/>
        <end position="961"/>
    </location>
</feature>
<keyword evidence="2" id="KW-0812">Transmembrane</keyword>
<comment type="caution">
    <text evidence="4">The sequence shown here is derived from an EMBL/GenBank/DDBJ whole genome shotgun (WGS) entry which is preliminary data.</text>
</comment>
<feature type="signal peptide" evidence="3">
    <location>
        <begin position="1"/>
        <end position="16"/>
    </location>
</feature>
<dbReference type="Proteomes" id="UP000664169">
    <property type="component" value="Unassembled WGS sequence"/>
</dbReference>
<evidence type="ECO:0000313" key="4">
    <source>
        <dbReference type="EMBL" id="CAF9917316.1"/>
    </source>
</evidence>
<feature type="transmembrane region" description="Helical" evidence="2">
    <location>
        <begin position="976"/>
        <end position="998"/>
    </location>
</feature>
<feature type="transmembrane region" description="Helical" evidence="2">
    <location>
        <begin position="805"/>
        <end position="829"/>
    </location>
</feature>
<feature type="region of interest" description="Disordered" evidence="1">
    <location>
        <begin position="412"/>
        <end position="437"/>
    </location>
</feature>
<dbReference type="EMBL" id="CAJPDQ010000012">
    <property type="protein sequence ID" value="CAF9917316.1"/>
    <property type="molecule type" value="Genomic_DNA"/>
</dbReference>
<feature type="region of interest" description="Disordered" evidence="1">
    <location>
        <begin position="1065"/>
        <end position="1103"/>
    </location>
</feature>
<dbReference type="InterPro" id="IPR013320">
    <property type="entry name" value="ConA-like_dom_sf"/>
</dbReference>
<keyword evidence="3" id="KW-0732">Signal</keyword>
<sequence length="1103" mass="121204">MKSLLAIASLAAAVQASSLDASTCTCGFYDEAQDNLWTDSLIVYFNETGIIPPDLFVPQDYRNRWEQGWNSQFIQGASIDNSWIGDTTTSNWTVVESNNSLSNVTYHPGPQALKLFVSPYDDKHVVVGGAISSQRQDIQYGSFRSYMKGAQNFTGGQSGTALSMTLEYNMTQQISLNIYNTNSNETAWISTLMNHEFPNRYLGVNYTNITDPHFGANCSDPNDQRYGLECTNNVAPTLSGANPMKNPWGDYNNMRIDWTPEVINYWLGNKLSRTVPGAADDGTDRPSVPVPLTLKHWSDGNEYAMGKFPPKNSSTVADVVYIRAFFNTTSMNATQQQAFNARCNKTAACSTENLELRGSTPYPPESKNAWVQADTGYTMRWPAIAVMALCLLLSLSTLSNVILRRIILPSKPKTKESPTESVIGNNNSSEDMSFTSGGTTPLAAHRSPIASGYVTPARTLRNSSAPTSTTFLPGSAAASIREHEGVPPVPRLPNGSIEGSPYASHAGSKLSLFKGADVTGEEIATTPLDLSLPATPFSPSFSQTRNLSFIGRPPTMVTYAPAVIGDTGNEEVVRNGVIAENVKGKTVPVSSSAAPTGEATSGGAKPAPRQKIDYLAGLLAVCSTLVSLTHYMLTFLPAVINVTYAHYDSENWARKTVGWFFFNEIWVVLFFTTSSRFLTTKYLRTGDLGVIAEKTTSRTFRLMIPIIGVIFLEYFLMDVGALDWLQYLPSVSWSVWPYTVVYQNFGAFISETLELIYVIPNAQPAITFNYCTGVLWTIPVQLDGSWTAMLGAIVFYEIKTPYKRFSYYFVVILTHWYARSWGGLFIAGLCMADLDVTYKYRKALYANKFVYYPLLNLVILIALASLGNDLVSNWTGFNLQIVEDGWHIDKLTGLSISQASGAKFPPYYVPKLNSLTFAIAAQLLVEWSTVLQKIISIKVILWLFPHIFTIYLFHGFIFWSVGSAVCVGMSAAGAPYWANMIITFISCYAVLYLSLPIITPVVEALGKSATNTIWSSASEQPAPKRATTYPFPKDLFTSRNVDNPTEGSDTMSSASSFSENMCKGGGMKSMSTTDSSASSFIDRPPTADETTKWPLATEKPVHF</sequence>
<evidence type="ECO:0000256" key="1">
    <source>
        <dbReference type="SAM" id="MobiDB-lite"/>
    </source>
</evidence>
<feature type="region of interest" description="Disordered" evidence="1">
    <location>
        <begin position="1037"/>
        <end position="1056"/>
    </location>
</feature>
<feature type="chain" id="PRO_5033988300" description="GH16 domain-containing protein" evidence="3">
    <location>
        <begin position="17"/>
        <end position="1103"/>
    </location>
</feature>
<dbReference type="OrthoDB" id="25131at2759"/>
<reference evidence="4" key="1">
    <citation type="submission" date="2021-03" db="EMBL/GenBank/DDBJ databases">
        <authorList>
            <person name="Tagirdzhanova G."/>
        </authorList>
    </citation>
    <scope>NUCLEOTIDE SEQUENCE</scope>
</reference>
<dbReference type="CDD" id="cd00413">
    <property type="entry name" value="Glyco_hydrolase_16"/>
    <property type="match status" value="1"/>
</dbReference>
<keyword evidence="2" id="KW-0472">Membrane</keyword>
<feature type="transmembrane region" description="Helical" evidence="2">
    <location>
        <begin position="614"/>
        <end position="640"/>
    </location>
</feature>
<feature type="compositionally biased region" description="Low complexity" evidence="1">
    <location>
        <begin position="1069"/>
        <end position="1079"/>
    </location>
</feature>
<feature type="transmembrane region" description="Helical" evidence="2">
    <location>
        <begin position="699"/>
        <end position="717"/>
    </location>
</feature>